<proteinExistence type="predicted"/>
<evidence type="ECO:0000256" key="1">
    <source>
        <dbReference type="SAM" id="MobiDB-lite"/>
    </source>
</evidence>
<feature type="compositionally biased region" description="Basic residues" evidence="1">
    <location>
        <begin position="180"/>
        <end position="200"/>
    </location>
</feature>
<dbReference type="WBParaSite" id="PSAMB.scaffold7219size8020.g29804.t1">
    <property type="protein sequence ID" value="PSAMB.scaffold7219size8020.g29804.t1"/>
    <property type="gene ID" value="PSAMB.scaffold7219size8020.g29804"/>
</dbReference>
<keyword evidence="2" id="KW-1185">Reference proteome</keyword>
<sequence>MRKVKQGILQEKLEFLRKVLENKDVLFGSFSPTLSAKDKEVTWRRVRDELLAAGSNLASANDWKALSNTVWQNARRSTIAKIDSQARTGAPGPIETGQIDNWNEVDSIVYDILGRSVIHGMDVVERRVKEEPSDWLMNITTELGYNEDAVVDASSITSTPMTSDREIGLQIDSNLQTKTPQRKQKRKAATPPPKIRRSQPRRNGFIDLFNERKLQKTDLEIEYLKLQIESQKLINRKLQIELYNLEDKFSREHTVNVDPLTGGISASELLTQNLI</sequence>
<name>A0A914X8J8_9BILA</name>
<evidence type="ECO:0000313" key="3">
    <source>
        <dbReference type="WBParaSite" id="PSAMB.scaffold7219size8020.g29804.t1"/>
    </source>
</evidence>
<accession>A0A914X8J8</accession>
<dbReference type="AlphaFoldDB" id="A0A914X8J8"/>
<evidence type="ECO:0000313" key="2">
    <source>
        <dbReference type="Proteomes" id="UP000887566"/>
    </source>
</evidence>
<organism evidence="2 3">
    <name type="scientific">Plectus sambesii</name>
    <dbReference type="NCBI Taxonomy" id="2011161"/>
    <lineage>
        <taxon>Eukaryota</taxon>
        <taxon>Metazoa</taxon>
        <taxon>Ecdysozoa</taxon>
        <taxon>Nematoda</taxon>
        <taxon>Chromadorea</taxon>
        <taxon>Plectida</taxon>
        <taxon>Plectina</taxon>
        <taxon>Plectoidea</taxon>
        <taxon>Plectidae</taxon>
        <taxon>Plectus</taxon>
    </lineage>
</organism>
<reference evidence="3" key="1">
    <citation type="submission" date="2022-11" db="UniProtKB">
        <authorList>
            <consortium name="WormBaseParasite"/>
        </authorList>
    </citation>
    <scope>IDENTIFICATION</scope>
</reference>
<dbReference type="Proteomes" id="UP000887566">
    <property type="component" value="Unplaced"/>
</dbReference>
<protein>
    <submittedName>
        <fullName evidence="3">Regulatory protein zeste</fullName>
    </submittedName>
</protein>
<feature type="region of interest" description="Disordered" evidence="1">
    <location>
        <begin position="159"/>
        <end position="200"/>
    </location>
</feature>